<comment type="caution">
    <text evidence="6">The sequence shown here is derived from an EMBL/GenBank/DDBJ whole genome shotgun (WGS) entry which is preliminary data.</text>
</comment>
<dbReference type="InterPro" id="IPR050763">
    <property type="entry name" value="ABC_transporter_ATP-binding"/>
</dbReference>
<keyword evidence="4 6" id="KW-0067">ATP-binding</keyword>
<dbReference type="GO" id="GO:0005524">
    <property type="term" value="F:ATP binding"/>
    <property type="evidence" value="ECO:0007669"/>
    <property type="project" value="UniProtKB-KW"/>
</dbReference>
<accession>A0A7V3REA3</accession>
<dbReference type="InterPro" id="IPR003593">
    <property type="entry name" value="AAA+_ATPase"/>
</dbReference>
<keyword evidence="3" id="KW-0547">Nucleotide-binding</keyword>
<evidence type="ECO:0000256" key="1">
    <source>
        <dbReference type="ARBA" id="ARBA00005417"/>
    </source>
</evidence>
<dbReference type="InterPro" id="IPR003439">
    <property type="entry name" value="ABC_transporter-like_ATP-bd"/>
</dbReference>
<dbReference type="PANTHER" id="PTHR42711:SF5">
    <property type="entry name" value="ABC TRANSPORTER ATP-BINDING PROTEIN NATA"/>
    <property type="match status" value="1"/>
</dbReference>
<dbReference type="SMART" id="SM00382">
    <property type="entry name" value="AAA"/>
    <property type="match status" value="1"/>
</dbReference>
<organism evidence="6">
    <name type="scientific">Mesoaciditoga lauensis</name>
    <dbReference type="NCBI Taxonomy" id="1495039"/>
    <lineage>
        <taxon>Bacteria</taxon>
        <taxon>Thermotogati</taxon>
        <taxon>Thermotogota</taxon>
        <taxon>Thermotogae</taxon>
        <taxon>Mesoaciditogales</taxon>
        <taxon>Mesoaciditogaceae</taxon>
        <taxon>Mesoaciditoga</taxon>
    </lineage>
</organism>
<evidence type="ECO:0000259" key="5">
    <source>
        <dbReference type="PROSITE" id="PS50893"/>
    </source>
</evidence>
<dbReference type="GO" id="GO:0016887">
    <property type="term" value="F:ATP hydrolysis activity"/>
    <property type="evidence" value="ECO:0007669"/>
    <property type="project" value="InterPro"/>
</dbReference>
<gene>
    <name evidence="6" type="ORF">ENX73_03060</name>
</gene>
<dbReference type="PROSITE" id="PS50893">
    <property type="entry name" value="ABC_TRANSPORTER_2"/>
    <property type="match status" value="1"/>
</dbReference>
<dbReference type="SUPFAM" id="SSF52540">
    <property type="entry name" value="P-loop containing nucleoside triphosphate hydrolases"/>
    <property type="match status" value="1"/>
</dbReference>
<name>A0A7V3REA3_9BACT</name>
<sequence>MNDVEIRNLKKKFRSFMAVDDVSFDIKHGDFFAILGPNGAGKSTLMKVMMTLSKNYSGEVRILGYDVKKDVNKIRGNIGIVAESTILYDKLTALENLLFFSGLYHTPRWKAIEKSEKLLKSVEMWEWRDKPVNKFSTGMKQRINIVRSLMSDPEILFLDEPTASLDLQSAETIRYILREANNAGTTIVLTTHLMDEAEEMADRIAIMNFGKLIAAGTLEEIAAKVKNDRKSLKIEFEEDEVEKYGRIFENKGIEMETLKNTLELFYSNDIELEKIIDLVSVSKMPVKSINTTTETLDKIFLKLTDHKRQGLK</sequence>
<dbReference type="AlphaFoldDB" id="A0A7V3REA3"/>
<reference evidence="6" key="1">
    <citation type="journal article" date="2020" name="mSystems">
        <title>Genome- and Community-Level Interaction Insights into Carbon Utilization and Element Cycling Functions of Hydrothermarchaeota in Hydrothermal Sediment.</title>
        <authorList>
            <person name="Zhou Z."/>
            <person name="Liu Y."/>
            <person name="Xu W."/>
            <person name="Pan J."/>
            <person name="Luo Z.H."/>
            <person name="Li M."/>
        </authorList>
    </citation>
    <scope>NUCLEOTIDE SEQUENCE [LARGE SCALE GENOMIC DNA]</scope>
    <source>
        <strain evidence="6">SpSt-966</strain>
    </source>
</reference>
<dbReference type="PANTHER" id="PTHR42711">
    <property type="entry name" value="ABC TRANSPORTER ATP-BINDING PROTEIN"/>
    <property type="match status" value="1"/>
</dbReference>
<evidence type="ECO:0000256" key="2">
    <source>
        <dbReference type="ARBA" id="ARBA00022448"/>
    </source>
</evidence>
<protein>
    <submittedName>
        <fullName evidence="6">ABC transporter ATP-binding protein</fullName>
    </submittedName>
</protein>
<dbReference type="InterPro" id="IPR027417">
    <property type="entry name" value="P-loop_NTPase"/>
</dbReference>
<keyword evidence="2" id="KW-0813">Transport</keyword>
<evidence type="ECO:0000256" key="4">
    <source>
        <dbReference type="ARBA" id="ARBA00022840"/>
    </source>
</evidence>
<feature type="domain" description="ABC transporter" evidence="5">
    <location>
        <begin position="4"/>
        <end position="234"/>
    </location>
</feature>
<dbReference type="EMBL" id="DTPE01000125">
    <property type="protein sequence ID" value="HGE75088.1"/>
    <property type="molecule type" value="Genomic_DNA"/>
</dbReference>
<comment type="similarity">
    <text evidence="1">Belongs to the ABC transporter superfamily.</text>
</comment>
<dbReference type="Pfam" id="PF00005">
    <property type="entry name" value="ABC_tran"/>
    <property type="match status" value="1"/>
</dbReference>
<proteinExistence type="inferred from homology"/>
<evidence type="ECO:0000256" key="3">
    <source>
        <dbReference type="ARBA" id="ARBA00022741"/>
    </source>
</evidence>
<dbReference type="Gene3D" id="3.40.50.300">
    <property type="entry name" value="P-loop containing nucleotide triphosphate hydrolases"/>
    <property type="match status" value="1"/>
</dbReference>
<evidence type="ECO:0000313" key="6">
    <source>
        <dbReference type="EMBL" id="HGE75088.1"/>
    </source>
</evidence>